<dbReference type="EMBL" id="CP158254">
    <property type="protein sequence ID" value="XDJ47894.1"/>
    <property type="molecule type" value="Genomic_DNA"/>
</dbReference>
<accession>A0AB39CLD8</accession>
<evidence type="ECO:0000313" key="5">
    <source>
        <dbReference type="EMBL" id="XDJ69929.1"/>
    </source>
</evidence>
<evidence type="ECO:0000313" key="6">
    <source>
        <dbReference type="EMBL" id="XDJ80432.1"/>
    </source>
</evidence>
<keyword evidence="1" id="KW-0812">Transmembrane</keyword>
<protein>
    <recommendedName>
        <fullName evidence="7">HAMP domain-containing protein</fullName>
    </recommendedName>
</protein>
<keyword evidence="1" id="KW-0472">Membrane</keyword>
<dbReference type="AlphaFoldDB" id="A0AB39CLD8"/>
<evidence type="ECO:0000313" key="3">
    <source>
        <dbReference type="EMBL" id="XDJ47894.1"/>
    </source>
</evidence>
<evidence type="ECO:0008006" key="7">
    <source>
        <dbReference type="Google" id="ProtNLM"/>
    </source>
</evidence>
<dbReference type="EMBL" id="CP158255">
    <property type="protein sequence ID" value="XDJ51350.1"/>
    <property type="molecule type" value="Genomic_DNA"/>
</dbReference>
<gene>
    <name evidence="5" type="ORF">ABRY94_03795</name>
    <name evidence="2" type="ORF">ABRY99_04115</name>
    <name evidence="3" type="ORF">ABRZ04_02155</name>
    <name evidence="6" type="ORF">ABRZ07_02675</name>
    <name evidence="4" type="ORF">ABRZ09_05760</name>
</gene>
<evidence type="ECO:0000256" key="1">
    <source>
        <dbReference type="SAM" id="Phobius"/>
    </source>
</evidence>
<name>A0AB39CLD8_9BURK</name>
<keyword evidence="1" id="KW-1133">Transmembrane helix</keyword>
<feature type="transmembrane region" description="Helical" evidence="1">
    <location>
        <begin position="168"/>
        <end position="189"/>
    </location>
</feature>
<reference evidence="2" key="1">
    <citation type="submission" date="2024-05" db="EMBL/GenBank/DDBJ databases">
        <authorList>
            <person name="Luo Y.-C."/>
            <person name="Nicholds J."/>
            <person name="Mortimer T."/>
            <person name="Maboni G."/>
        </authorList>
    </citation>
    <scope>NUCLEOTIDE SEQUENCE</scope>
    <source>
        <strain evidence="6">141555</strain>
        <strain evidence="5">144863</strain>
        <strain evidence="4">151108</strain>
        <strain evidence="3">151836</strain>
        <strain evidence="2">153920</strain>
    </source>
</reference>
<evidence type="ECO:0000313" key="2">
    <source>
        <dbReference type="EMBL" id="XDJ42768.1"/>
    </source>
</evidence>
<dbReference type="EMBL" id="CP158267">
    <property type="protein sequence ID" value="XDJ80432.1"/>
    <property type="molecule type" value="Genomic_DNA"/>
</dbReference>
<dbReference type="EMBL" id="CP158252">
    <property type="protein sequence ID" value="XDJ42768.1"/>
    <property type="molecule type" value="Genomic_DNA"/>
</dbReference>
<dbReference type="EMBL" id="CP158262">
    <property type="protein sequence ID" value="XDJ69929.1"/>
    <property type="molecule type" value="Genomic_DNA"/>
</dbReference>
<organism evidence="2">
    <name type="scientific">Castellaniella ginsengisoli</name>
    <dbReference type="NCBI Taxonomy" id="546114"/>
    <lineage>
        <taxon>Bacteria</taxon>
        <taxon>Pseudomonadati</taxon>
        <taxon>Pseudomonadota</taxon>
        <taxon>Betaproteobacteria</taxon>
        <taxon>Burkholderiales</taxon>
        <taxon>Alcaligenaceae</taxon>
        <taxon>Castellaniella</taxon>
    </lineage>
</organism>
<proteinExistence type="predicted"/>
<evidence type="ECO:0000313" key="4">
    <source>
        <dbReference type="EMBL" id="XDJ51350.1"/>
    </source>
</evidence>
<dbReference type="RefSeq" id="WP_368640188.1">
    <property type="nucleotide sequence ID" value="NZ_CP158252.1"/>
</dbReference>
<sequence>MKTPLLLILTLVCCALVAVFGATLLTVRIEQQAIDQTREAHEEYVLGNLRNTVEANLTLGLSLEQSSSLQRLIEREKSGMPDIRDINIYGESRQVLYSTDQGKLGSAIPEAWARGADSKGVWCIDDQHVRSCGVVLRDELGRQAGGLVLVAPHAAQAYSLQAWLARGLPTLALAALAMLVSGLGGVWLARRRLRPFAQLGAILRGEASPGGDRDPLVAAARRAGERHRATLQALDGKLQQLKELDHAE</sequence>